<dbReference type="InterPro" id="IPR036691">
    <property type="entry name" value="Endo/exonu/phosph_ase_sf"/>
</dbReference>
<protein>
    <submittedName>
        <fullName evidence="2">Uncharacterized protein</fullName>
    </submittedName>
</protein>
<organism evidence="2 3">
    <name type="scientific">Actinidia rufa</name>
    <dbReference type="NCBI Taxonomy" id="165716"/>
    <lineage>
        <taxon>Eukaryota</taxon>
        <taxon>Viridiplantae</taxon>
        <taxon>Streptophyta</taxon>
        <taxon>Embryophyta</taxon>
        <taxon>Tracheophyta</taxon>
        <taxon>Spermatophyta</taxon>
        <taxon>Magnoliopsida</taxon>
        <taxon>eudicotyledons</taxon>
        <taxon>Gunneridae</taxon>
        <taxon>Pentapetalae</taxon>
        <taxon>asterids</taxon>
        <taxon>Ericales</taxon>
        <taxon>Actinidiaceae</taxon>
        <taxon>Actinidia</taxon>
    </lineage>
</organism>
<keyword evidence="3" id="KW-1185">Reference proteome</keyword>
<name>A0A7J0D877_9ERIC</name>
<dbReference type="Gene3D" id="3.60.10.10">
    <property type="entry name" value="Endonuclease/exonuclease/phosphatase"/>
    <property type="match status" value="1"/>
</dbReference>
<sequence>MGLSVRVCGTFGAVNDALGMVMTRGCGCDGTGTSSCLGGCNDRAAHVRFVELIEYPEIIVIVSTREGCLFLNLPWLLAGYFNAVVSPEEKLGGNDRDLISMREFREAIDKCALIDLGMTGGVFTWTNKRTGLAHIQSRLDRFLANGSWKAPPPIKGHSGLWATENQRHACPLPLQKAAILKTKTKGVEQRGTGTVSLPPLSCGQVMGSTADRDTDTVLDCDKWELLMSSIPAPRRTTERGGLGIVTSRPALPVQLSYSIKRAPSLNRDVRRSLPRGRPGAHLPIASGQIYHTAH</sequence>
<comment type="caution">
    <text evidence="2">The sequence shown here is derived from an EMBL/GenBank/DDBJ whole genome shotgun (WGS) entry which is preliminary data.</text>
</comment>
<accession>A0A7J0D877</accession>
<evidence type="ECO:0000313" key="3">
    <source>
        <dbReference type="Proteomes" id="UP000585474"/>
    </source>
</evidence>
<proteinExistence type="predicted"/>
<reference evidence="3" key="1">
    <citation type="submission" date="2019-07" db="EMBL/GenBank/DDBJ databases">
        <title>De Novo Assembly of kiwifruit Actinidia rufa.</title>
        <authorList>
            <person name="Sugita-Konishi S."/>
            <person name="Sato K."/>
            <person name="Mori E."/>
            <person name="Abe Y."/>
            <person name="Kisaki G."/>
            <person name="Hamano K."/>
            <person name="Suezawa K."/>
            <person name="Otani M."/>
            <person name="Fukuda T."/>
            <person name="Manabe T."/>
            <person name="Gomi K."/>
            <person name="Tabuchi M."/>
            <person name="Akimitsu K."/>
            <person name="Kataoka I."/>
        </authorList>
    </citation>
    <scope>NUCLEOTIDE SEQUENCE [LARGE SCALE GENOMIC DNA]</scope>
    <source>
        <strain evidence="3">cv. Fuchu</strain>
    </source>
</reference>
<dbReference type="Proteomes" id="UP000585474">
    <property type="component" value="Unassembled WGS sequence"/>
</dbReference>
<dbReference type="PANTHER" id="PTHR33710">
    <property type="entry name" value="BNAC02G09200D PROTEIN"/>
    <property type="match status" value="1"/>
</dbReference>
<gene>
    <name evidence="2" type="ORF">Acr_00g0002120</name>
</gene>
<dbReference type="OrthoDB" id="1113909at2759"/>
<dbReference type="EMBL" id="BJWL01000044">
    <property type="protein sequence ID" value="GFS28494.1"/>
    <property type="molecule type" value="Genomic_DNA"/>
</dbReference>
<evidence type="ECO:0000256" key="1">
    <source>
        <dbReference type="SAM" id="MobiDB-lite"/>
    </source>
</evidence>
<feature type="region of interest" description="Disordered" evidence="1">
    <location>
        <begin position="269"/>
        <end position="294"/>
    </location>
</feature>
<dbReference type="SUPFAM" id="SSF56219">
    <property type="entry name" value="DNase I-like"/>
    <property type="match status" value="1"/>
</dbReference>
<evidence type="ECO:0000313" key="2">
    <source>
        <dbReference type="EMBL" id="GFS28494.1"/>
    </source>
</evidence>
<dbReference type="PANTHER" id="PTHR33710:SF71">
    <property type="entry name" value="ENDONUCLEASE_EXONUCLEASE_PHOSPHATASE DOMAIN-CONTAINING PROTEIN"/>
    <property type="match status" value="1"/>
</dbReference>
<dbReference type="AlphaFoldDB" id="A0A7J0D877"/>